<keyword evidence="2" id="KW-1185">Reference proteome</keyword>
<dbReference type="SMART" id="SM00700">
    <property type="entry name" value="JHBP"/>
    <property type="match status" value="1"/>
</dbReference>
<protein>
    <submittedName>
        <fullName evidence="1">Uncharacterized protein</fullName>
    </submittedName>
</protein>
<gene>
    <name evidence="1" type="primary">106089751</name>
</gene>
<dbReference type="Gene3D" id="3.15.10.30">
    <property type="entry name" value="Haemolymph juvenile hormone binding protein"/>
    <property type="match status" value="1"/>
</dbReference>
<dbReference type="Pfam" id="PF06585">
    <property type="entry name" value="JHBP"/>
    <property type="match status" value="1"/>
</dbReference>
<dbReference type="Proteomes" id="UP000095300">
    <property type="component" value="Unassembled WGS sequence"/>
</dbReference>
<dbReference type="PANTHER" id="PTHR11008:SF32">
    <property type="entry name" value="CIRCADIAN CLOCK-CONTROLLED PROTEIN DAYWAKE-RELATED"/>
    <property type="match status" value="1"/>
</dbReference>
<dbReference type="PANTHER" id="PTHR11008">
    <property type="entry name" value="PROTEIN TAKEOUT-LIKE PROTEIN"/>
    <property type="match status" value="1"/>
</dbReference>
<accession>A0A1I8PY12</accession>
<proteinExistence type="predicted"/>
<dbReference type="EnsemblMetazoa" id="SCAU012142-RA">
    <property type="protein sequence ID" value="SCAU012142-PA"/>
    <property type="gene ID" value="SCAU012142"/>
</dbReference>
<evidence type="ECO:0000313" key="2">
    <source>
        <dbReference type="Proteomes" id="UP000095300"/>
    </source>
</evidence>
<dbReference type="VEuPathDB" id="VectorBase:SCAU012142"/>
<dbReference type="GO" id="GO:0005615">
    <property type="term" value="C:extracellular space"/>
    <property type="evidence" value="ECO:0007669"/>
    <property type="project" value="TreeGrafter"/>
</dbReference>
<dbReference type="STRING" id="35570.A0A1I8PY12"/>
<organism evidence="1 2">
    <name type="scientific">Stomoxys calcitrans</name>
    <name type="common">Stable fly</name>
    <name type="synonym">Conops calcitrans</name>
    <dbReference type="NCBI Taxonomy" id="35570"/>
    <lineage>
        <taxon>Eukaryota</taxon>
        <taxon>Metazoa</taxon>
        <taxon>Ecdysozoa</taxon>
        <taxon>Arthropoda</taxon>
        <taxon>Hexapoda</taxon>
        <taxon>Insecta</taxon>
        <taxon>Pterygota</taxon>
        <taxon>Neoptera</taxon>
        <taxon>Endopterygota</taxon>
        <taxon>Diptera</taxon>
        <taxon>Brachycera</taxon>
        <taxon>Muscomorpha</taxon>
        <taxon>Muscoidea</taxon>
        <taxon>Muscidae</taxon>
        <taxon>Stomoxys</taxon>
    </lineage>
</organism>
<name>A0A1I8PY12_STOCA</name>
<evidence type="ECO:0000313" key="1">
    <source>
        <dbReference type="EnsemblMetazoa" id="SCAU012142-PA"/>
    </source>
</evidence>
<reference evidence="1" key="1">
    <citation type="submission" date="2020-05" db="UniProtKB">
        <authorList>
            <consortium name="EnsemblMetazoa"/>
        </authorList>
    </citation>
    <scope>IDENTIFICATION</scope>
    <source>
        <strain evidence="1">USDA</strain>
    </source>
</reference>
<dbReference type="InterPro" id="IPR010562">
    <property type="entry name" value="Haemolymph_juvenile_hormone-bd"/>
</dbReference>
<sequence length="152" mass="17672">MKVSKFEGLRADLSGRTIFKGSIDHLEFKGHYNIDGKVLILPIKGEGNCRFICKNLHFTYSFDLIPINKQGKRYAALEHVKLEVEPELVIFNFKNLFNGDKALTQTTNEFINANWKEIYHEIEKDITKEISLIIKSLLNDMLEKYPYADIFL</sequence>
<dbReference type="InterPro" id="IPR038606">
    <property type="entry name" value="To_sf"/>
</dbReference>
<dbReference type="AlphaFoldDB" id="A0A1I8PY12"/>